<dbReference type="Proteomes" id="UP001160148">
    <property type="component" value="Unassembled WGS sequence"/>
</dbReference>
<evidence type="ECO:0000313" key="1">
    <source>
        <dbReference type="EMBL" id="CAI6354587.1"/>
    </source>
</evidence>
<reference evidence="1 2" key="1">
    <citation type="submission" date="2023-01" db="EMBL/GenBank/DDBJ databases">
        <authorList>
            <person name="Whitehead M."/>
        </authorList>
    </citation>
    <scope>NUCLEOTIDE SEQUENCE [LARGE SCALE GENOMIC DNA]</scope>
</reference>
<proteinExistence type="predicted"/>
<comment type="caution">
    <text evidence="1">The sequence shown here is derived from an EMBL/GenBank/DDBJ whole genome shotgun (WGS) entry which is preliminary data.</text>
</comment>
<accession>A0AAV0WFY0</accession>
<keyword evidence="2" id="KW-1185">Reference proteome</keyword>
<dbReference type="AlphaFoldDB" id="A0AAV0WFY0"/>
<protein>
    <submittedName>
        <fullName evidence="1">Uncharacterized protein</fullName>
    </submittedName>
</protein>
<organism evidence="1 2">
    <name type="scientific">Macrosiphum euphorbiae</name>
    <name type="common">potato aphid</name>
    <dbReference type="NCBI Taxonomy" id="13131"/>
    <lineage>
        <taxon>Eukaryota</taxon>
        <taxon>Metazoa</taxon>
        <taxon>Ecdysozoa</taxon>
        <taxon>Arthropoda</taxon>
        <taxon>Hexapoda</taxon>
        <taxon>Insecta</taxon>
        <taxon>Pterygota</taxon>
        <taxon>Neoptera</taxon>
        <taxon>Paraneoptera</taxon>
        <taxon>Hemiptera</taxon>
        <taxon>Sternorrhyncha</taxon>
        <taxon>Aphidomorpha</taxon>
        <taxon>Aphidoidea</taxon>
        <taxon>Aphididae</taxon>
        <taxon>Macrosiphini</taxon>
        <taxon>Macrosiphum</taxon>
    </lineage>
</organism>
<sequence length="76" mass="8550">MPNGQSSSVAAVPLLGLVELRVWTRFTRVDWLFSPVAGSASLMDHRRREGFPGRPWIVGRFLSVGNYYRSVELGRS</sequence>
<evidence type="ECO:0000313" key="2">
    <source>
        <dbReference type="Proteomes" id="UP001160148"/>
    </source>
</evidence>
<name>A0AAV0WFY0_9HEMI</name>
<dbReference type="EMBL" id="CARXXK010000002">
    <property type="protein sequence ID" value="CAI6354587.1"/>
    <property type="molecule type" value="Genomic_DNA"/>
</dbReference>
<gene>
    <name evidence="1" type="ORF">MEUPH1_LOCUS10562</name>
</gene>